<proteinExistence type="predicted"/>
<evidence type="ECO:0000313" key="3">
    <source>
        <dbReference type="Proteomes" id="UP000324222"/>
    </source>
</evidence>
<gene>
    <name evidence="2" type="ORF">E2C01_031952</name>
</gene>
<organism evidence="2 3">
    <name type="scientific">Portunus trituberculatus</name>
    <name type="common">Swimming crab</name>
    <name type="synonym">Neptunus trituberculatus</name>
    <dbReference type="NCBI Taxonomy" id="210409"/>
    <lineage>
        <taxon>Eukaryota</taxon>
        <taxon>Metazoa</taxon>
        <taxon>Ecdysozoa</taxon>
        <taxon>Arthropoda</taxon>
        <taxon>Crustacea</taxon>
        <taxon>Multicrustacea</taxon>
        <taxon>Malacostraca</taxon>
        <taxon>Eumalacostraca</taxon>
        <taxon>Eucarida</taxon>
        <taxon>Decapoda</taxon>
        <taxon>Pleocyemata</taxon>
        <taxon>Brachyura</taxon>
        <taxon>Eubrachyura</taxon>
        <taxon>Portunoidea</taxon>
        <taxon>Portunidae</taxon>
        <taxon>Portuninae</taxon>
        <taxon>Portunus</taxon>
    </lineage>
</organism>
<reference evidence="2 3" key="1">
    <citation type="submission" date="2019-05" db="EMBL/GenBank/DDBJ databases">
        <title>Another draft genome of Portunus trituberculatus and its Hox gene families provides insights of decapod evolution.</title>
        <authorList>
            <person name="Jeong J.-H."/>
            <person name="Song I."/>
            <person name="Kim S."/>
            <person name="Choi T."/>
            <person name="Kim D."/>
            <person name="Ryu S."/>
            <person name="Kim W."/>
        </authorList>
    </citation>
    <scope>NUCLEOTIDE SEQUENCE [LARGE SCALE GENOMIC DNA]</scope>
    <source>
        <tissue evidence="2">Muscle</tissue>
    </source>
</reference>
<protein>
    <submittedName>
        <fullName evidence="2">Uncharacterized protein</fullName>
    </submittedName>
</protein>
<feature type="compositionally biased region" description="Acidic residues" evidence="1">
    <location>
        <begin position="50"/>
        <end position="63"/>
    </location>
</feature>
<name>A0A5B7EYD0_PORTR</name>
<dbReference type="Proteomes" id="UP000324222">
    <property type="component" value="Unassembled WGS sequence"/>
</dbReference>
<dbReference type="EMBL" id="VSRR010004067">
    <property type="protein sequence ID" value="MPC38445.1"/>
    <property type="molecule type" value="Genomic_DNA"/>
</dbReference>
<evidence type="ECO:0000313" key="2">
    <source>
        <dbReference type="EMBL" id="MPC38445.1"/>
    </source>
</evidence>
<feature type="region of interest" description="Disordered" evidence="1">
    <location>
        <begin position="1"/>
        <end position="63"/>
    </location>
</feature>
<accession>A0A5B7EYD0</accession>
<comment type="caution">
    <text evidence="2">The sequence shown here is derived from an EMBL/GenBank/DDBJ whole genome shotgun (WGS) entry which is preliminary data.</text>
</comment>
<evidence type="ECO:0000256" key="1">
    <source>
        <dbReference type="SAM" id="MobiDB-lite"/>
    </source>
</evidence>
<keyword evidence="3" id="KW-1185">Reference proteome</keyword>
<sequence length="63" mass="6964">MKRTIGKDVAAGKGRARGNVSRLEGGLDRCPVIKTGEPSETVIGTMKEKEEEDEEDQEEEDEE</sequence>
<dbReference type="AlphaFoldDB" id="A0A5B7EYD0"/>